<gene>
    <name evidence="2" type="ORF">J3R30DRAFT_3705946</name>
</gene>
<name>A0A9W9DM28_9AGAR</name>
<dbReference type="AlphaFoldDB" id="A0A9W9DM28"/>
<reference evidence="2" key="1">
    <citation type="submission" date="2022-08" db="EMBL/GenBank/DDBJ databases">
        <title>A Global Phylogenomic Analysis of the Shiitake Genus Lentinula.</title>
        <authorList>
            <consortium name="DOE Joint Genome Institute"/>
            <person name="Sierra-Patev S."/>
            <person name="Min B."/>
            <person name="Naranjo-Ortiz M."/>
            <person name="Looney B."/>
            <person name="Konkel Z."/>
            <person name="Slot J.C."/>
            <person name="Sakamoto Y."/>
            <person name="Steenwyk J.L."/>
            <person name="Rokas A."/>
            <person name="Carro J."/>
            <person name="Camarero S."/>
            <person name="Ferreira P."/>
            <person name="Molpeceres G."/>
            <person name="Ruiz-Duenas F.J."/>
            <person name="Serrano A."/>
            <person name="Henrissat B."/>
            <person name="Drula E."/>
            <person name="Hughes K.W."/>
            <person name="Mata J.L."/>
            <person name="Ishikawa N.K."/>
            <person name="Vargas-Isla R."/>
            <person name="Ushijima S."/>
            <person name="Smith C.A."/>
            <person name="Ahrendt S."/>
            <person name="Andreopoulos W."/>
            <person name="He G."/>
            <person name="Labutti K."/>
            <person name="Lipzen A."/>
            <person name="Ng V."/>
            <person name="Riley R."/>
            <person name="Sandor L."/>
            <person name="Barry K."/>
            <person name="Martinez A.T."/>
            <person name="Xiao Y."/>
            <person name="Gibbons J.G."/>
            <person name="Terashima K."/>
            <person name="Grigoriev I.V."/>
            <person name="Hibbett D.S."/>
        </authorList>
    </citation>
    <scope>NUCLEOTIDE SEQUENCE</scope>
    <source>
        <strain evidence="2">JLM2183</strain>
    </source>
</reference>
<dbReference type="EMBL" id="JAOTPV010000014">
    <property type="protein sequence ID" value="KAJ4475481.1"/>
    <property type="molecule type" value="Genomic_DNA"/>
</dbReference>
<sequence>MEKVNKNLAQGLNQNQTKVSFYLTLMAATDSDDSSCSPSPTPGQPLTPTTILVPLSMQVSCLTCSQEALLPPPTSSSSSSLSKKLDTLWQENAHLKQQLQAKIPSRFLLENNLLKQKYTNVLDEVAMLKAQHDAAHTHVVFAGQQYSVYKHRYNEKSKKKDSSQKVSTSACILTSEQGKIEIEEDALQRADKKSANEERQKQRSNLLHANILQ</sequence>
<comment type="caution">
    <text evidence="2">The sequence shown here is derived from an EMBL/GenBank/DDBJ whole genome shotgun (WGS) entry which is preliminary data.</text>
</comment>
<evidence type="ECO:0000313" key="3">
    <source>
        <dbReference type="Proteomes" id="UP001150266"/>
    </source>
</evidence>
<dbReference type="OrthoDB" id="3055740at2759"/>
<feature type="compositionally biased region" description="Polar residues" evidence="1">
    <location>
        <begin position="203"/>
        <end position="213"/>
    </location>
</feature>
<keyword evidence="3" id="KW-1185">Reference proteome</keyword>
<proteinExistence type="predicted"/>
<accession>A0A9W9DM28</accession>
<evidence type="ECO:0000256" key="1">
    <source>
        <dbReference type="SAM" id="MobiDB-lite"/>
    </source>
</evidence>
<evidence type="ECO:0000313" key="2">
    <source>
        <dbReference type="EMBL" id="KAJ4475481.1"/>
    </source>
</evidence>
<protein>
    <submittedName>
        <fullName evidence="2">Uncharacterized protein</fullName>
    </submittedName>
</protein>
<feature type="compositionally biased region" description="Basic and acidic residues" evidence="1">
    <location>
        <begin position="188"/>
        <end position="201"/>
    </location>
</feature>
<organism evidence="2 3">
    <name type="scientific">Lentinula aciculospora</name>
    <dbReference type="NCBI Taxonomy" id="153920"/>
    <lineage>
        <taxon>Eukaryota</taxon>
        <taxon>Fungi</taxon>
        <taxon>Dikarya</taxon>
        <taxon>Basidiomycota</taxon>
        <taxon>Agaricomycotina</taxon>
        <taxon>Agaricomycetes</taxon>
        <taxon>Agaricomycetidae</taxon>
        <taxon>Agaricales</taxon>
        <taxon>Marasmiineae</taxon>
        <taxon>Omphalotaceae</taxon>
        <taxon>Lentinula</taxon>
    </lineage>
</organism>
<feature type="region of interest" description="Disordered" evidence="1">
    <location>
        <begin position="188"/>
        <end position="213"/>
    </location>
</feature>
<dbReference type="Proteomes" id="UP001150266">
    <property type="component" value="Unassembled WGS sequence"/>
</dbReference>